<feature type="domain" description="WYL" evidence="1">
    <location>
        <begin position="150"/>
        <end position="212"/>
    </location>
</feature>
<dbReference type="InterPro" id="IPR051534">
    <property type="entry name" value="CBASS_pafABC_assoc_protein"/>
</dbReference>
<dbReference type="InterPro" id="IPR057727">
    <property type="entry name" value="WCX_dom"/>
</dbReference>
<comment type="caution">
    <text evidence="3">The sequence shown here is derived from an EMBL/GenBank/DDBJ whole genome shotgun (WGS) entry which is preliminary data.</text>
</comment>
<evidence type="ECO:0000313" key="4">
    <source>
        <dbReference type="Proteomes" id="UP000597877"/>
    </source>
</evidence>
<sequence length="325" mass="38099">MSNSIHKKYRVLDIFMRLVCGEYVSVKKLSMEYQVSTKSITRDINELKNFLCDNEGKSFGCEIMYSYQERAYYLEMDNFLLSKELLAVIKVLIASRCFNENQMKLIINKMETFMSAKDKKMTNELTSKELYHYIPVQSDCDNVLDNVWGISNCIREQKEITIEYYKMDRSKITRKVKPLAIVFSEYYFYLIAAHGANGLEVNRFYRMDRIVSYIKHRTGFHIEYNERFDEGELKNKIQYMWPGQGIKRYVKFEFTGPSVQAVLDKIPESEIVKCENGKYTISANVYGDGIKMFLLSQGAWVKVLEPEAFVQEMKAEITAMGNNYD</sequence>
<keyword evidence="4" id="KW-1185">Reference proteome</keyword>
<proteinExistence type="predicted"/>
<reference evidence="3 4" key="1">
    <citation type="submission" date="2020-08" db="EMBL/GenBank/DDBJ databases">
        <title>Genome public.</title>
        <authorList>
            <person name="Liu C."/>
            <person name="Sun Q."/>
        </authorList>
    </citation>
    <scope>NUCLEOTIDE SEQUENCE [LARGE SCALE GENOMIC DNA]</scope>
    <source>
        <strain evidence="3 4">BX4</strain>
    </source>
</reference>
<dbReference type="PROSITE" id="PS52050">
    <property type="entry name" value="WYL"/>
    <property type="match status" value="1"/>
</dbReference>
<protein>
    <submittedName>
        <fullName evidence="3">WYL domain-containing protein</fullName>
    </submittedName>
</protein>
<evidence type="ECO:0000259" key="2">
    <source>
        <dbReference type="Pfam" id="PF25583"/>
    </source>
</evidence>
<dbReference type="Pfam" id="PF13280">
    <property type="entry name" value="WYL"/>
    <property type="match status" value="1"/>
</dbReference>
<feature type="domain" description="WCX" evidence="2">
    <location>
        <begin position="250"/>
        <end position="320"/>
    </location>
</feature>
<dbReference type="PANTHER" id="PTHR34580">
    <property type="match status" value="1"/>
</dbReference>
<name>A0ABR7F3P8_9FIRM</name>
<dbReference type="PANTHER" id="PTHR34580:SF1">
    <property type="entry name" value="PROTEIN PAFC"/>
    <property type="match status" value="1"/>
</dbReference>
<gene>
    <name evidence="3" type="ORF">H8S00_06235</name>
</gene>
<evidence type="ECO:0000259" key="1">
    <source>
        <dbReference type="Pfam" id="PF13280"/>
    </source>
</evidence>
<accession>A0ABR7F3P8</accession>
<dbReference type="InterPro" id="IPR026881">
    <property type="entry name" value="WYL_dom"/>
</dbReference>
<organism evidence="3 4">
    <name type="scientific">Eubacterium segne</name>
    <dbReference type="NCBI Taxonomy" id="2763045"/>
    <lineage>
        <taxon>Bacteria</taxon>
        <taxon>Bacillati</taxon>
        <taxon>Bacillota</taxon>
        <taxon>Clostridia</taxon>
        <taxon>Eubacteriales</taxon>
        <taxon>Eubacteriaceae</taxon>
        <taxon>Eubacterium</taxon>
    </lineage>
</organism>
<dbReference type="Pfam" id="PF25583">
    <property type="entry name" value="WCX"/>
    <property type="match status" value="1"/>
</dbReference>
<dbReference type="RefSeq" id="WP_118588462.1">
    <property type="nucleotide sequence ID" value="NZ_JACOOZ010000003.1"/>
</dbReference>
<dbReference type="Proteomes" id="UP000597877">
    <property type="component" value="Unassembled WGS sequence"/>
</dbReference>
<dbReference type="EMBL" id="JACOOZ010000003">
    <property type="protein sequence ID" value="MBC5667579.1"/>
    <property type="molecule type" value="Genomic_DNA"/>
</dbReference>
<evidence type="ECO:0000313" key="3">
    <source>
        <dbReference type="EMBL" id="MBC5667579.1"/>
    </source>
</evidence>